<dbReference type="AlphaFoldDB" id="A0AAE0AHV3"/>
<protein>
    <submittedName>
        <fullName evidence="1">Uncharacterized protein</fullName>
    </submittedName>
</protein>
<organism evidence="1 2">
    <name type="scientific">Dipteronia sinensis</name>
    <dbReference type="NCBI Taxonomy" id="43782"/>
    <lineage>
        <taxon>Eukaryota</taxon>
        <taxon>Viridiplantae</taxon>
        <taxon>Streptophyta</taxon>
        <taxon>Embryophyta</taxon>
        <taxon>Tracheophyta</taxon>
        <taxon>Spermatophyta</taxon>
        <taxon>Magnoliopsida</taxon>
        <taxon>eudicotyledons</taxon>
        <taxon>Gunneridae</taxon>
        <taxon>Pentapetalae</taxon>
        <taxon>rosids</taxon>
        <taxon>malvids</taxon>
        <taxon>Sapindales</taxon>
        <taxon>Sapindaceae</taxon>
        <taxon>Hippocastanoideae</taxon>
        <taxon>Acereae</taxon>
        <taxon>Dipteronia</taxon>
    </lineage>
</organism>
<dbReference type="Proteomes" id="UP001281410">
    <property type="component" value="Unassembled WGS sequence"/>
</dbReference>
<proteinExistence type="predicted"/>
<sequence length="127" mass="14802">MCVAYCKSRQRWAVCELRFPNSFKKMSLYIISKLLICLLNGIGSFQNDVILLHAIEADLGKQLEEFECKEQEVFSDIKRIFNASCVAKMNLMDFDEKAKELKKQKMKTLAEKGLLKKRVKKIEIYVD</sequence>
<name>A0AAE0AHV3_9ROSI</name>
<evidence type="ECO:0000313" key="2">
    <source>
        <dbReference type="Proteomes" id="UP001281410"/>
    </source>
</evidence>
<comment type="caution">
    <text evidence="1">The sequence shown here is derived from an EMBL/GenBank/DDBJ whole genome shotgun (WGS) entry which is preliminary data.</text>
</comment>
<dbReference type="EMBL" id="JANJYJ010000004">
    <property type="protein sequence ID" value="KAK3217694.1"/>
    <property type="molecule type" value="Genomic_DNA"/>
</dbReference>
<keyword evidence="2" id="KW-1185">Reference proteome</keyword>
<evidence type="ECO:0000313" key="1">
    <source>
        <dbReference type="EMBL" id="KAK3217694.1"/>
    </source>
</evidence>
<reference evidence="1" key="1">
    <citation type="journal article" date="2023" name="Plant J.">
        <title>Genome sequences and population genomics provide insights into the demographic history, inbreeding, and mutation load of two 'living fossil' tree species of Dipteronia.</title>
        <authorList>
            <person name="Feng Y."/>
            <person name="Comes H.P."/>
            <person name="Chen J."/>
            <person name="Zhu S."/>
            <person name="Lu R."/>
            <person name="Zhang X."/>
            <person name="Li P."/>
            <person name="Qiu J."/>
            <person name="Olsen K.M."/>
            <person name="Qiu Y."/>
        </authorList>
    </citation>
    <scope>NUCLEOTIDE SEQUENCE</scope>
    <source>
        <strain evidence="1">NBL</strain>
    </source>
</reference>
<gene>
    <name evidence="1" type="ORF">Dsin_011664</name>
</gene>
<accession>A0AAE0AHV3</accession>